<feature type="compositionally biased region" description="Polar residues" evidence="2">
    <location>
        <begin position="560"/>
        <end position="581"/>
    </location>
</feature>
<reference evidence="4" key="1">
    <citation type="journal article" date="2020" name="Stud. Mycol.">
        <title>101 Dothideomycetes genomes: a test case for predicting lifestyles and emergence of pathogens.</title>
        <authorList>
            <person name="Haridas S."/>
            <person name="Albert R."/>
            <person name="Binder M."/>
            <person name="Bloem J."/>
            <person name="Labutti K."/>
            <person name="Salamov A."/>
            <person name="Andreopoulos B."/>
            <person name="Baker S."/>
            <person name="Barry K."/>
            <person name="Bills G."/>
            <person name="Bluhm B."/>
            <person name="Cannon C."/>
            <person name="Castanera R."/>
            <person name="Culley D."/>
            <person name="Daum C."/>
            <person name="Ezra D."/>
            <person name="Gonzalez J."/>
            <person name="Henrissat B."/>
            <person name="Kuo A."/>
            <person name="Liang C."/>
            <person name="Lipzen A."/>
            <person name="Lutzoni F."/>
            <person name="Magnuson J."/>
            <person name="Mondo S."/>
            <person name="Nolan M."/>
            <person name="Ohm R."/>
            <person name="Pangilinan J."/>
            <person name="Park H.-J."/>
            <person name="Ramirez L."/>
            <person name="Alfaro M."/>
            <person name="Sun H."/>
            <person name="Tritt A."/>
            <person name="Yoshinaga Y."/>
            <person name="Zwiers L.-H."/>
            <person name="Turgeon B."/>
            <person name="Goodwin S."/>
            <person name="Spatafora J."/>
            <person name="Crous P."/>
            <person name="Grigoriev I."/>
        </authorList>
    </citation>
    <scope>NUCLEOTIDE SEQUENCE</scope>
    <source>
        <strain evidence="4">CBS 116435</strain>
    </source>
</reference>
<feature type="coiled-coil region" evidence="1">
    <location>
        <begin position="728"/>
        <end position="755"/>
    </location>
</feature>
<feature type="region of interest" description="Disordered" evidence="2">
    <location>
        <begin position="1"/>
        <end position="44"/>
    </location>
</feature>
<proteinExistence type="predicted"/>
<accession>A0A9P4UMJ5</accession>
<evidence type="ECO:0000256" key="2">
    <source>
        <dbReference type="SAM" id="MobiDB-lite"/>
    </source>
</evidence>
<feature type="compositionally biased region" description="Basic residues" evidence="2">
    <location>
        <begin position="550"/>
        <end position="559"/>
    </location>
</feature>
<gene>
    <name evidence="4" type="ORF">K431DRAFT_284928</name>
</gene>
<dbReference type="AlphaFoldDB" id="A0A9P4UMJ5"/>
<dbReference type="EMBL" id="MU003791">
    <property type="protein sequence ID" value="KAF2721317.1"/>
    <property type="molecule type" value="Genomic_DNA"/>
</dbReference>
<keyword evidence="1" id="KW-0175">Coiled coil</keyword>
<evidence type="ECO:0000313" key="4">
    <source>
        <dbReference type="EMBL" id="KAF2721317.1"/>
    </source>
</evidence>
<dbReference type="InterPro" id="IPR059025">
    <property type="entry name" value="STB6_N"/>
</dbReference>
<name>A0A9P4UMJ5_9PEZI</name>
<dbReference type="InterPro" id="IPR038919">
    <property type="entry name" value="STB2/STB2"/>
</dbReference>
<dbReference type="GO" id="GO:0070822">
    <property type="term" value="C:Sin3-type complex"/>
    <property type="evidence" value="ECO:0007669"/>
    <property type="project" value="TreeGrafter"/>
</dbReference>
<evidence type="ECO:0000256" key="1">
    <source>
        <dbReference type="SAM" id="Coils"/>
    </source>
</evidence>
<dbReference type="Pfam" id="PF25995">
    <property type="entry name" value="STB6_N"/>
    <property type="match status" value="1"/>
</dbReference>
<dbReference type="OrthoDB" id="19806at2759"/>
<dbReference type="Proteomes" id="UP000799441">
    <property type="component" value="Unassembled WGS sequence"/>
</dbReference>
<feature type="compositionally biased region" description="Basic and acidic residues" evidence="2">
    <location>
        <begin position="512"/>
        <end position="524"/>
    </location>
</feature>
<keyword evidence="5" id="KW-1185">Reference proteome</keyword>
<dbReference type="PANTHER" id="PTHR31011">
    <property type="entry name" value="PROTEIN STB2-RELATED"/>
    <property type="match status" value="1"/>
</dbReference>
<sequence length="885" mass="98831">MANRPSTGDRGLRPPRIRTSMDRPSTAPQERTPASPAAGQTRDSLQEEFQQATKTGHQRFVLTDPVAFRYLEEDPSTQVLEQRSELEGYECYIVEQWTTSRTHPTFVITTYTGDPENKVVVGVLSVPTDESTWSPRLRVYFKALNQYHARRRETPLGILMVTNLSGFPSGLTVVSVPDGDLKRHRYDFFVNENLKRLGCAGRVGLTLATPSSATVAKFHQLYRTSDKNEIYQSVIELVKMCQSALMLFYKLEIDYADGLLCDVTERAINDWWVEMGSGHYNVEPHDGILGPTTVAGLLGLLMGARNRLHALGAPVSKDPFDVEGMKRGISAFQKQQHMTRTRRLDSQTLKQLHKASAKHASGEGWSVPRVVKSTMAELSGKGGEMVLDAVGRRDRVGIAEIETCDIEHFSSLVFGERSKWLWQGKPLKKSRLDNRDLAPNENVGLNQGLMLKDDERGGYQWTARKSTVEGLPVRKSQQYDDITSPIAEEPNTTDDEKAGMGGRLKRAAGFGNKDEKKTKSRKDGSALVHHEKKISQDDTPTSPTSDTGNRKRPFFKRSHTSPVSSPNSDAQSPNFDSITNESNDDGSRNHLNAYGSGTRLEPIMSIASGKDSEPPPSYESHDASTNNGIGAEPWPRLEDDQMTATDTASYTAPSIAASMYNDVPLDEYLPTGPETEQGVGRLLQRTVSASHLVSIDVDKHLRSSEFYPRHLSFSLAEESVLTWTSVIQEDEESEYDDVKAQLAEEQLLAAEAKQLRLAIDQISFSGADWTQKQLSVLQDILSQSDRDQEELNSTYYPYMNRVQSLQTNSEALYRDQKERMEETTKEIETLAAKLDYEMNGLKGRAEDVEAAVADFEKGIERVEGRVKDLEDEEDRAQRGWGCVVS</sequence>
<evidence type="ECO:0000313" key="5">
    <source>
        <dbReference type="Proteomes" id="UP000799441"/>
    </source>
</evidence>
<comment type="caution">
    <text evidence="4">The sequence shown here is derived from an EMBL/GenBank/DDBJ whole genome shotgun (WGS) entry which is preliminary data.</text>
</comment>
<protein>
    <recommendedName>
        <fullName evidence="3">STB6-like N-terminal domain-containing protein</fullName>
    </recommendedName>
</protein>
<dbReference type="PANTHER" id="PTHR31011:SF2">
    <property type="entry name" value="PROTEIN STB2-RELATED"/>
    <property type="match status" value="1"/>
</dbReference>
<organism evidence="4 5">
    <name type="scientific">Polychaeton citri CBS 116435</name>
    <dbReference type="NCBI Taxonomy" id="1314669"/>
    <lineage>
        <taxon>Eukaryota</taxon>
        <taxon>Fungi</taxon>
        <taxon>Dikarya</taxon>
        <taxon>Ascomycota</taxon>
        <taxon>Pezizomycotina</taxon>
        <taxon>Dothideomycetes</taxon>
        <taxon>Dothideomycetidae</taxon>
        <taxon>Capnodiales</taxon>
        <taxon>Capnodiaceae</taxon>
        <taxon>Polychaeton</taxon>
    </lineage>
</organism>
<evidence type="ECO:0000259" key="3">
    <source>
        <dbReference type="Pfam" id="PF25995"/>
    </source>
</evidence>
<feature type="region of interest" description="Disordered" evidence="2">
    <location>
        <begin position="472"/>
        <end position="636"/>
    </location>
</feature>
<feature type="coiled-coil region" evidence="1">
    <location>
        <begin position="813"/>
        <end position="879"/>
    </location>
</feature>
<feature type="compositionally biased region" description="Low complexity" evidence="2">
    <location>
        <begin position="537"/>
        <end position="547"/>
    </location>
</feature>
<feature type="domain" description="STB6-like N-terminal" evidence="3">
    <location>
        <begin position="58"/>
        <end position="197"/>
    </location>
</feature>